<reference evidence="2" key="2">
    <citation type="submission" date="2023-05" db="EMBL/GenBank/DDBJ databases">
        <authorList>
            <person name="Schelkunov M.I."/>
        </authorList>
    </citation>
    <scope>NUCLEOTIDE SEQUENCE</scope>
    <source>
        <strain evidence="2">Hsosn_3</strain>
        <tissue evidence="2">Leaf</tissue>
    </source>
</reference>
<comment type="caution">
    <text evidence="2">The sequence shown here is derived from an EMBL/GenBank/DDBJ whole genome shotgun (WGS) entry which is preliminary data.</text>
</comment>
<reference evidence="2" key="1">
    <citation type="submission" date="2023-02" db="EMBL/GenBank/DDBJ databases">
        <title>Genome of toxic invasive species Heracleum sosnowskyi carries increased number of genes despite the absence of recent whole-genome duplications.</title>
        <authorList>
            <person name="Schelkunov M."/>
            <person name="Shtratnikova V."/>
            <person name="Makarenko M."/>
            <person name="Klepikova A."/>
            <person name="Omelchenko D."/>
            <person name="Novikova G."/>
            <person name="Obukhova E."/>
            <person name="Bogdanov V."/>
            <person name="Penin A."/>
            <person name="Logacheva M."/>
        </authorList>
    </citation>
    <scope>NUCLEOTIDE SEQUENCE</scope>
    <source>
        <strain evidence="2">Hsosn_3</strain>
        <tissue evidence="2">Leaf</tissue>
    </source>
</reference>
<dbReference type="EMBL" id="JAUIZM010000003">
    <property type="protein sequence ID" value="KAK1393242.1"/>
    <property type="molecule type" value="Genomic_DNA"/>
</dbReference>
<gene>
    <name evidence="2" type="ORF">POM88_012298</name>
</gene>
<keyword evidence="3" id="KW-1185">Reference proteome</keyword>
<dbReference type="Proteomes" id="UP001237642">
    <property type="component" value="Unassembled WGS sequence"/>
</dbReference>
<accession>A0AAD8N2C2</accession>
<organism evidence="2 3">
    <name type="scientific">Heracleum sosnowskyi</name>
    <dbReference type="NCBI Taxonomy" id="360622"/>
    <lineage>
        <taxon>Eukaryota</taxon>
        <taxon>Viridiplantae</taxon>
        <taxon>Streptophyta</taxon>
        <taxon>Embryophyta</taxon>
        <taxon>Tracheophyta</taxon>
        <taxon>Spermatophyta</taxon>
        <taxon>Magnoliopsida</taxon>
        <taxon>eudicotyledons</taxon>
        <taxon>Gunneridae</taxon>
        <taxon>Pentapetalae</taxon>
        <taxon>asterids</taxon>
        <taxon>campanulids</taxon>
        <taxon>Apiales</taxon>
        <taxon>Apiaceae</taxon>
        <taxon>Apioideae</taxon>
        <taxon>apioid superclade</taxon>
        <taxon>Tordylieae</taxon>
        <taxon>Tordyliinae</taxon>
        <taxon>Heracleum</taxon>
    </lineage>
</organism>
<sequence length="112" mass="12337">MNFSMKIGTRQPCHKAQNIKTQNQSTLSPFSSSLSQKSEAWRFEIEGPALDTKKDAGDAVTLLQSLTGSAFDSSQLVLTDDANGCIDGEDLQEDGIQELQEGKEILKERFKL</sequence>
<evidence type="ECO:0000256" key="1">
    <source>
        <dbReference type="SAM" id="MobiDB-lite"/>
    </source>
</evidence>
<feature type="region of interest" description="Disordered" evidence="1">
    <location>
        <begin position="1"/>
        <end position="32"/>
    </location>
</feature>
<evidence type="ECO:0000313" key="2">
    <source>
        <dbReference type="EMBL" id="KAK1393242.1"/>
    </source>
</evidence>
<protein>
    <submittedName>
        <fullName evidence="2">Uncharacterized protein</fullName>
    </submittedName>
</protein>
<proteinExistence type="predicted"/>
<name>A0AAD8N2C2_9APIA</name>
<evidence type="ECO:0000313" key="3">
    <source>
        <dbReference type="Proteomes" id="UP001237642"/>
    </source>
</evidence>
<dbReference type="AlphaFoldDB" id="A0AAD8N2C2"/>